<evidence type="ECO:0000313" key="1">
    <source>
        <dbReference type="EMBL" id="ORY37006.1"/>
    </source>
</evidence>
<dbReference type="EMBL" id="MCGO01000052">
    <property type="protein sequence ID" value="ORY37006.1"/>
    <property type="molecule type" value="Genomic_DNA"/>
</dbReference>
<keyword evidence="2" id="KW-1185">Reference proteome</keyword>
<sequence length="274" mass="31209">MPEQSEGASVYENWNQNRSRIPIPSLHRLKFMNCNNLHPHNQLHLQLNQLLQLHSSHTFSVYTRTISHRPIQLMHQQQTQMYMMLMQRQCEMMLALANPATASTTGMPAAQSTPLLPSLFGAMNAAPPTQVASVGTSLGKDVSGNISTASASSSTQTGTAMCSIGTNTSLVFDESMLGNREQNLTRNHPFNFYHHHHDTEQPIVDPKPDRISKYHRLQLTLPQVCTSSQTHQPQRLFPIHLENHRVSFRRRIQEQTINRFTRLIPSRFSLLTRR</sequence>
<reference evidence="1 2" key="1">
    <citation type="submission" date="2016-07" db="EMBL/GenBank/DDBJ databases">
        <title>Pervasive Adenine N6-methylation of Active Genes in Fungi.</title>
        <authorList>
            <consortium name="DOE Joint Genome Institute"/>
            <person name="Mondo S.J."/>
            <person name="Dannebaum R.O."/>
            <person name="Kuo R.C."/>
            <person name="Labutti K."/>
            <person name="Haridas S."/>
            <person name="Kuo A."/>
            <person name="Salamov A."/>
            <person name="Ahrendt S.R."/>
            <person name="Lipzen A."/>
            <person name="Sullivan W."/>
            <person name="Andreopoulos W.B."/>
            <person name="Clum A."/>
            <person name="Lindquist E."/>
            <person name="Daum C."/>
            <person name="Ramamoorthy G.K."/>
            <person name="Gryganskyi A."/>
            <person name="Culley D."/>
            <person name="Magnuson J.K."/>
            <person name="James T.Y."/>
            <person name="O'Malley M.A."/>
            <person name="Stajich J.E."/>
            <person name="Spatafora J.W."/>
            <person name="Visel A."/>
            <person name="Grigoriev I.V."/>
        </authorList>
    </citation>
    <scope>NUCLEOTIDE SEQUENCE [LARGE SCALE GENOMIC DNA]</scope>
    <source>
        <strain evidence="1 2">JEL800</strain>
    </source>
</reference>
<gene>
    <name evidence="1" type="ORF">BCR33DRAFT_468062</name>
</gene>
<dbReference type="Proteomes" id="UP000193642">
    <property type="component" value="Unassembled WGS sequence"/>
</dbReference>
<proteinExistence type="predicted"/>
<comment type="caution">
    <text evidence="1">The sequence shown here is derived from an EMBL/GenBank/DDBJ whole genome shotgun (WGS) entry which is preliminary data.</text>
</comment>
<evidence type="ECO:0000313" key="2">
    <source>
        <dbReference type="Proteomes" id="UP000193642"/>
    </source>
</evidence>
<organism evidence="1 2">
    <name type="scientific">Rhizoclosmatium globosum</name>
    <dbReference type="NCBI Taxonomy" id="329046"/>
    <lineage>
        <taxon>Eukaryota</taxon>
        <taxon>Fungi</taxon>
        <taxon>Fungi incertae sedis</taxon>
        <taxon>Chytridiomycota</taxon>
        <taxon>Chytridiomycota incertae sedis</taxon>
        <taxon>Chytridiomycetes</taxon>
        <taxon>Chytridiales</taxon>
        <taxon>Chytriomycetaceae</taxon>
        <taxon>Rhizoclosmatium</taxon>
    </lineage>
</organism>
<accession>A0A1Y2BQJ0</accession>
<protein>
    <submittedName>
        <fullName evidence="1">Uncharacterized protein</fullName>
    </submittedName>
</protein>
<dbReference type="AlphaFoldDB" id="A0A1Y2BQJ0"/>
<name>A0A1Y2BQJ0_9FUNG</name>